<dbReference type="InterPro" id="IPR002524">
    <property type="entry name" value="Cation_efflux"/>
</dbReference>
<dbReference type="InterPro" id="IPR027469">
    <property type="entry name" value="Cation_efflux_TMD_sf"/>
</dbReference>
<comment type="similarity">
    <text evidence="2">Belongs to the cation diffusion facilitator (CDF) transporter (TC 2.A.4) family.</text>
</comment>
<keyword evidence="6 7" id="KW-0472">Membrane</keyword>
<evidence type="ECO:0000259" key="8">
    <source>
        <dbReference type="Pfam" id="PF01545"/>
    </source>
</evidence>
<dbReference type="SUPFAM" id="SSF160240">
    <property type="entry name" value="Cation efflux protein cytoplasmic domain-like"/>
    <property type="match status" value="1"/>
</dbReference>
<evidence type="ECO:0000313" key="11">
    <source>
        <dbReference type="Proteomes" id="UP000265816"/>
    </source>
</evidence>
<feature type="transmembrane region" description="Helical" evidence="7">
    <location>
        <begin position="154"/>
        <end position="171"/>
    </location>
</feature>
<dbReference type="GO" id="GO:0016020">
    <property type="term" value="C:membrane"/>
    <property type="evidence" value="ECO:0007669"/>
    <property type="project" value="UniProtKB-SubCell"/>
</dbReference>
<sequence>MGARESIAKKVAWISVWSNIVLTLGKIFIGWYGKSDAVFADGIHSAADVFASIIVLLVIKLANKPADEDHPYGHGKAEIIVSGVVGMVLLLVSAYVVYEGISGFFHPIEAPSLMAMWVAIISYGAKVVLYRYSLGVATQHKSKAIEAIAFDHKADIVASIAAAAGVLLSVAGDRLGLGFLLYSDKVASIFVAYLIFKISREMLTEAFHILIERSVDPELLQDYITIISEFQDIRRIDRVRAREHGHYILVDIRISIDHFKTIKEGHDLSKEIKGALIKKYDNIQEVMIHLNPYFPEGEGIKDKFRAPQ</sequence>
<comment type="caution">
    <text evidence="10">The sequence shown here is derived from an EMBL/GenBank/DDBJ whole genome shotgun (WGS) entry which is preliminary data.</text>
</comment>
<comment type="subcellular location">
    <subcellularLocation>
        <location evidence="1">Membrane</location>
        <topology evidence="1">Multi-pass membrane protein</topology>
    </subcellularLocation>
</comment>
<dbReference type="InterPro" id="IPR027470">
    <property type="entry name" value="Cation_efflux_CTD"/>
</dbReference>
<dbReference type="GO" id="GO:0008324">
    <property type="term" value="F:monoatomic cation transmembrane transporter activity"/>
    <property type="evidence" value="ECO:0007669"/>
    <property type="project" value="InterPro"/>
</dbReference>
<organism evidence="10 11">
    <name type="scientific">Mesobacillus zeae</name>
    <dbReference type="NCBI Taxonomy" id="1917180"/>
    <lineage>
        <taxon>Bacteria</taxon>
        <taxon>Bacillati</taxon>
        <taxon>Bacillota</taxon>
        <taxon>Bacilli</taxon>
        <taxon>Bacillales</taxon>
        <taxon>Bacillaceae</taxon>
        <taxon>Mesobacillus</taxon>
    </lineage>
</organism>
<feature type="domain" description="Cation efflux protein cytoplasmic" evidence="9">
    <location>
        <begin position="216"/>
        <end position="293"/>
    </location>
</feature>
<feature type="domain" description="Cation efflux protein transmembrane" evidence="8">
    <location>
        <begin position="13"/>
        <end position="211"/>
    </location>
</feature>
<dbReference type="PANTHER" id="PTHR43840">
    <property type="entry name" value="MITOCHONDRIAL METAL TRANSPORTER 1-RELATED"/>
    <property type="match status" value="1"/>
</dbReference>
<dbReference type="Gene3D" id="3.30.70.1350">
    <property type="entry name" value="Cation efflux protein, cytoplasmic domain"/>
    <property type="match status" value="1"/>
</dbReference>
<evidence type="ECO:0000256" key="4">
    <source>
        <dbReference type="ARBA" id="ARBA00022692"/>
    </source>
</evidence>
<evidence type="ECO:0000256" key="7">
    <source>
        <dbReference type="SAM" id="Phobius"/>
    </source>
</evidence>
<dbReference type="EMBL" id="QWVT01000002">
    <property type="protein sequence ID" value="RID88807.1"/>
    <property type="molecule type" value="Genomic_DNA"/>
</dbReference>
<dbReference type="InterPro" id="IPR050291">
    <property type="entry name" value="CDF_Transporter"/>
</dbReference>
<keyword evidence="11" id="KW-1185">Reference proteome</keyword>
<accession>A0A398BGD9</accession>
<dbReference type="Proteomes" id="UP000265816">
    <property type="component" value="Unassembled WGS sequence"/>
</dbReference>
<evidence type="ECO:0000256" key="3">
    <source>
        <dbReference type="ARBA" id="ARBA00022448"/>
    </source>
</evidence>
<dbReference type="Pfam" id="PF16916">
    <property type="entry name" value="ZT_dimer"/>
    <property type="match status" value="1"/>
</dbReference>
<dbReference type="SUPFAM" id="SSF161111">
    <property type="entry name" value="Cation efflux protein transmembrane domain-like"/>
    <property type="match status" value="1"/>
</dbReference>
<dbReference type="OrthoDB" id="9806522at2"/>
<name>A0A398BGD9_9BACI</name>
<keyword evidence="5 7" id="KW-1133">Transmembrane helix</keyword>
<gene>
    <name evidence="10" type="ORF">D1970_00740</name>
</gene>
<evidence type="ECO:0000313" key="10">
    <source>
        <dbReference type="EMBL" id="RID88807.1"/>
    </source>
</evidence>
<dbReference type="RefSeq" id="WP_119110970.1">
    <property type="nucleotide sequence ID" value="NZ_CBCSEO010000004.1"/>
</dbReference>
<feature type="transmembrane region" description="Helical" evidence="7">
    <location>
        <begin position="79"/>
        <end position="98"/>
    </location>
</feature>
<dbReference type="InterPro" id="IPR058533">
    <property type="entry name" value="Cation_efflux_TM"/>
</dbReference>
<dbReference type="FunFam" id="1.20.1510.10:FF:000006">
    <property type="entry name" value="Divalent cation efflux transporter"/>
    <property type="match status" value="1"/>
</dbReference>
<keyword evidence="3" id="KW-0813">Transport</keyword>
<evidence type="ECO:0000256" key="5">
    <source>
        <dbReference type="ARBA" id="ARBA00022989"/>
    </source>
</evidence>
<feature type="transmembrane region" description="Helical" evidence="7">
    <location>
        <begin position="110"/>
        <end position="133"/>
    </location>
</feature>
<feature type="transmembrane region" description="Helical" evidence="7">
    <location>
        <begin position="12"/>
        <end position="32"/>
    </location>
</feature>
<feature type="transmembrane region" description="Helical" evidence="7">
    <location>
        <begin position="38"/>
        <end position="59"/>
    </location>
</feature>
<dbReference type="NCBIfam" id="TIGR01297">
    <property type="entry name" value="CDF"/>
    <property type="match status" value="1"/>
</dbReference>
<keyword evidence="4 7" id="KW-0812">Transmembrane</keyword>
<dbReference type="InterPro" id="IPR036837">
    <property type="entry name" value="Cation_efflux_CTD_sf"/>
</dbReference>
<dbReference type="Gene3D" id="1.20.1510.10">
    <property type="entry name" value="Cation efflux protein transmembrane domain"/>
    <property type="match status" value="1"/>
</dbReference>
<evidence type="ECO:0000256" key="1">
    <source>
        <dbReference type="ARBA" id="ARBA00004141"/>
    </source>
</evidence>
<reference evidence="10 11" key="1">
    <citation type="submission" date="2018-08" db="EMBL/GenBank/DDBJ databases">
        <title>Bacillus jemisoniae sp. nov., Bacillus chryseoplanitiae sp. nov., Bacillus resnikiae sp. nov., and Bacillus frankliniae sp. nov., isolated from Viking spacecraft and associated surfaces.</title>
        <authorList>
            <person name="Seuylemezian A."/>
            <person name="Vaishampayan P."/>
        </authorList>
    </citation>
    <scope>NUCLEOTIDE SEQUENCE [LARGE SCALE GENOMIC DNA]</scope>
    <source>
        <strain evidence="10 11">JJ-247</strain>
    </source>
</reference>
<protein>
    <submittedName>
        <fullName evidence="10">Cation transporter</fullName>
    </submittedName>
</protein>
<dbReference type="Pfam" id="PF01545">
    <property type="entry name" value="Cation_efflux"/>
    <property type="match status" value="1"/>
</dbReference>
<dbReference type="PANTHER" id="PTHR43840:SF15">
    <property type="entry name" value="MITOCHONDRIAL METAL TRANSPORTER 1-RELATED"/>
    <property type="match status" value="1"/>
</dbReference>
<evidence type="ECO:0000256" key="6">
    <source>
        <dbReference type="ARBA" id="ARBA00023136"/>
    </source>
</evidence>
<proteinExistence type="inferred from homology"/>
<dbReference type="AlphaFoldDB" id="A0A398BGD9"/>
<evidence type="ECO:0000256" key="2">
    <source>
        <dbReference type="ARBA" id="ARBA00008114"/>
    </source>
</evidence>
<evidence type="ECO:0000259" key="9">
    <source>
        <dbReference type="Pfam" id="PF16916"/>
    </source>
</evidence>